<protein>
    <submittedName>
        <fullName evidence="6">DNA-binding transcriptional LysR family regulator</fullName>
    </submittedName>
</protein>
<dbReference type="Proteomes" id="UP001262410">
    <property type="component" value="Unassembled WGS sequence"/>
</dbReference>
<keyword evidence="7" id="KW-1185">Reference proteome</keyword>
<keyword evidence="2" id="KW-0805">Transcription regulation</keyword>
<keyword evidence="4" id="KW-0804">Transcription</keyword>
<dbReference type="InterPro" id="IPR005119">
    <property type="entry name" value="LysR_subst-bd"/>
</dbReference>
<dbReference type="Gene3D" id="3.40.190.290">
    <property type="match status" value="1"/>
</dbReference>
<dbReference type="InterPro" id="IPR036388">
    <property type="entry name" value="WH-like_DNA-bd_sf"/>
</dbReference>
<comment type="caution">
    <text evidence="6">The sequence shown here is derived from an EMBL/GenBank/DDBJ whole genome shotgun (WGS) entry which is preliminary data.</text>
</comment>
<dbReference type="PANTHER" id="PTHR30537">
    <property type="entry name" value="HTH-TYPE TRANSCRIPTIONAL REGULATOR"/>
    <property type="match status" value="1"/>
</dbReference>
<dbReference type="SUPFAM" id="SSF46785">
    <property type="entry name" value="Winged helix' DNA-binding domain"/>
    <property type="match status" value="1"/>
</dbReference>
<proteinExistence type="inferred from homology"/>
<evidence type="ECO:0000313" key="6">
    <source>
        <dbReference type="EMBL" id="MDR6293978.1"/>
    </source>
</evidence>
<dbReference type="EMBL" id="JAVDPW010000015">
    <property type="protein sequence ID" value="MDR6293978.1"/>
    <property type="molecule type" value="Genomic_DNA"/>
</dbReference>
<keyword evidence="3 6" id="KW-0238">DNA-binding</keyword>
<dbReference type="Pfam" id="PF03466">
    <property type="entry name" value="LysR_substrate"/>
    <property type="match status" value="1"/>
</dbReference>
<dbReference type="GO" id="GO:0003677">
    <property type="term" value="F:DNA binding"/>
    <property type="evidence" value="ECO:0007669"/>
    <property type="project" value="UniProtKB-KW"/>
</dbReference>
<dbReference type="CDD" id="cd08474">
    <property type="entry name" value="PBP2_CrgA_like_5"/>
    <property type="match status" value="1"/>
</dbReference>
<dbReference type="SUPFAM" id="SSF53850">
    <property type="entry name" value="Periplasmic binding protein-like II"/>
    <property type="match status" value="1"/>
</dbReference>
<dbReference type="PANTHER" id="PTHR30537:SF1">
    <property type="entry name" value="HTH-TYPE TRANSCRIPTIONAL REGULATOR PGRR"/>
    <property type="match status" value="1"/>
</dbReference>
<comment type="similarity">
    <text evidence="1">Belongs to the LysR transcriptional regulatory family.</text>
</comment>
<dbReference type="Pfam" id="PF00126">
    <property type="entry name" value="HTH_1"/>
    <property type="match status" value="1"/>
</dbReference>
<organism evidence="6 7">
    <name type="scientific">Inquilinus ginsengisoli</name>
    <dbReference type="NCBI Taxonomy" id="363840"/>
    <lineage>
        <taxon>Bacteria</taxon>
        <taxon>Pseudomonadati</taxon>
        <taxon>Pseudomonadota</taxon>
        <taxon>Alphaproteobacteria</taxon>
        <taxon>Rhodospirillales</taxon>
        <taxon>Rhodospirillaceae</taxon>
        <taxon>Inquilinus</taxon>
    </lineage>
</organism>
<dbReference type="InterPro" id="IPR000847">
    <property type="entry name" value="LysR_HTH_N"/>
</dbReference>
<evidence type="ECO:0000256" key="3">
    <source>
        <dbReference type="ARBA" id="ARBA00023125"/>
    </source>
</evidence>
<evidence type="ECO:0000256" key="4">
    <source>
        <dbReference type="ARBA" id="ARBA00023163"/>
    </source>
</evidence>
<gene>
    <name evidence="6" type="ORF">E9232_006532</name>
</gene>
<feature type="domain" description="HTH lysR-type" evidence="5">
    <location>
        <begin position="1"/>
        <end position="56"/>
    </location>
</feature>
<name>A0ABU1K076_9PROT</name>
<reference evidence="6 7" key="1">
    <citation type="submission" date="2023-07" db="EMBL/GenBank/DDBJ databases">
        <title>Sorghum-associated microbial communities from plants grown in Nebraska, USA.</title>
        <authorList>
            <person name="Schachtman D."/>
        </authorList>
    </citation>
    <scope>NUCLEOTIDE SEQUENCE [LARGE SCALE GENOMIC DNA]</scope>
    <source>
        <strain evidence="6 7">584</strain>
    </source>
</reference>
<dbReference type="Gene3D" id="1.10.10.10">
    <property type="entry name" value="Winged helix-like DNA-binding domain superfamily/Winged helix DNA-binding domain"/>
    <property type="match status" value="1"/>
</dbReference>
<dbReference type="PROSITE" id="PS50931">
    <property type="entry name" value="HTH_LYSR"/>
    <property type="match status" value="1"/>
</dbReference>
<sequence>MIELEVVIAVARHGSFRAAAGDLGMSPTAVGHAVAGLEARLGVRLFNRTTRSVSLSAAGADFVAKVAPALSDIQAAMETVNSHRDTPRGTLRINSSISGARQVLVPVVLEYLDRYPDMQVELIADKRLIDIVVEGFDAGIRPAESIPRDMIAIPLGATLTFAVVGSPAYFARHPRPVVPGDLAAHRGIRARMPNGSVFRWEFERDGETLDIDVPGPLILNEADLMLEAALAGAGLTYLPEWVVADAVAGGRLVRVLADWTPPLPGLCLYYPGRRHLPAGLRAFIDLIREVGTRPGGRA</sequence>
<evidence type="ECO:0000256" key="2">
    <source>
        <dbReference type="ARBA" id="ARBA00023015"/>
    </source>
</evidence>
<accession>A0ABU1K076</accession>
<evidence type="ECO:0000313" key="7">
    <source>
        <dbReference type="Proteomes" id="UP001262410"/>
    </source>
</evidence>
<evidence type="ECO:0000256" key="1">
    <source>
        <dbReference type="ARBA" id="ARBA00009437"/>
    </source>
</evidence>
<dbReference type="RefSeq" id="WP_309801394.1">
    <property type="nucleotide sequence ID" value="NZ_JAVDPW010000015.1"/>
</dbReference>
<dbReference type="InterPro" id="IPR058163">
    <property type="entry name" value="LysR-type_TF_proteobact-type"/>
</dbReference>
<evidence type="ECO:0000259" key="5">
    <source>
        <dbReference type="PROSITE" id="PS50931"/>
    </source>
</evidence>
<dbReference type="InterPro" id="IPR036390">
    <property type="entry name" value="WH_DNA-bd_sf"/>
</dbReference>